<evidence type="ECO:0000313" key="3">
    <source>
        <dbReference type="EMBL" id="KAK3903393.1"/>
    </source>
</evidence>
<feature type="domain" description="AAA+ ATPase" evidence="2">
    <location>
        <begin position="778"/>
        <end position="902"/>
    </location>
</feature>
<comment type="caution">
    <text evidence="3">The sequence shown here is derived from an EMBL/GenBank/DDBJ whole genome shotgun (WGS) entry which is preliminary data.</text>
</comment>
<name>A0AAN6RUV6_9PEZI</name>
<feature type="compositionally biased region" description="Basic and acidic residues" evidence="1">
    <location>
        <begin position="36"/>
        <end position="56"/>
    </location>
</feature>
<dbReference type="PANTHER" id="PTHR46411:SF1">
    <property type="entry name" value="FAMILY ATPASE, PUTATIVE (AFU_ORTHOLOGUE AFUA_7G05752)-RELATED"/>
    <property type="match status" value="1"/>
</dbReference>
<dbReference type="GO" id="GO:0005524">
    <property type="term" value="F:ATP binding"/>
    <property type="evidence" value="ECO:0007669"/>
    <property type="project" value="InterPro"/>
</dbReference>
<dbReference type="InterPro" id="IPR003593">
    <property type="entry name" value="AAA+_ATPase"/>
</dbReference>
<feature type="region of interest" description="Disordered" evidence="1">
    <location>
        <begin position="588"/>
        <end position="619"/>
    </location>
</feature>
<dbReference type="CDD" id="cd19481">
    <property type="entry name" value="RecA-like_protease"/>
    <property type="match status" value="1"/>
</dbReference>
<gene>
    <name evidence="3" type="ORF">C8A05DRAFT_32892</name>
</gene>
<feature type="compositionally biased region" description="Acidic residues" evidence="1">
    <location>
        <begin position="79"/>
        <end position="90"/>
    </location>
</feature>
<feature type="compositionally biased region" description="Basic and acidic residues" evidence="1">
    <location>
        <begin position="660"/>
        <end position="678"/>
    </location>
</feature>
<feature type="compositionally biased region" description="Low complexity" evidence="1">
    <location>
        <begin position="173"/>
        <end position="190"/>
    </location>
</feature>
<accession>A0AAN6RUV6</accession>
<dbReference type="SUPFAM" id="SSF81995">
    <property type="entry name" value="beta-sandwich domain of Sec23/24"/>
    <property type="match status" value="1"/>
</dbReference>
<evidence type="ECO:0000259" key="2">
    <source>
        <dbReference type="SMART" id="SM00382"/>
    </source>
</evidence>
<dbReference type="InterPro" id="IPR027417">
    <property type="entry name" value="P-loop_NTPase"/>
</dbReference>
<proteinExistence type="predicted"/>
<feature type="compositionally biased region" description="Acidic residues" evidence="1">
    <location>
        <begin position="600"/>
        <end position="609"/>
    </location>
</feature>
<dbReference type="AlphaFoldDB" id="A0AAN6RUV6"/>
<dbReference type="SUPFAM" id="SSF52540">
    <property type="entry name" value="P-loop containing nucleoside triphosphate hydrolases"/>
    <property type="match status" value="1"/>
</dbReference>
<reference evidence="3" key="2">
    <citation type="submission" date="2023-05" db="EMBL/GenBank/DDBJ databases">
        <authorList>
            <consortium name="Lawrence Berkeley National Laboratory"/>
            <person name="Steindorff A."/>
            <person name="Hensen N."/>
            <person name="Bonometti L."/>
            <person name="Westerberg I."/>
            <person name="Brannstrom I.O."/>
            <person name="Guillou S."/>
            <person name="Cros-Aarteil S."/>
            <person name="Calhoun S."/>
            <person name="Haridas S."/>
            <person name="Kuo A."/>
            <person name="Mondo S."/>
            <person name="Pangilinan J."/>
            <person name="Riley R."/>
            <person name="Labutti K."/>
            <person name="Andreopoulos B."/>
            <person name="Lipzen A."/>
            <person name="Chen C."/>
            <person name="Yanf M."/>
            <person name="Daum C."/>
            <person name="Ng V."/>
            <person name="Clum A."/>
            <person name="Ohm R."/>
            <person name="Martin F."/>
            <person name="Silar P."/>
            <person name="Natvig D."/>
            <person name="Lalanne C."/>
            <person name="Gautier V."/>
            <person name="Ament-Velasquez S.L."/>
            <person name="Kruys A."/>
            <person name="Hutchinson M.I."/>
            <person name="Powell A.J."/>
            <person name="Barry K."/>
            <person name="Miller A.N."/>
            <person name="Grigoriev I.V."/>
            <person name="Debuchy R."/>
            <person name="Gladieux P."/>
            <person name="Thoren M.H."/>
            <person name="Johannesson H."/>
        </authorList>
    </citation>
    <scope>NUCLEOTIDE SEQUENCE</scope>
    <source>
        <strain evidence="3">CBS 103.79</strain>
    </source>
</reference>
<feature type="compositionally biased region" description="Polar residues" evidence="1">
    <location>
        <begin position="681"/>
        <end position="692"/>
    </location>
</feature>
<feature type="compositionally biased region" description="Low complexity" evidence="1">
    <location>
        <begin position="91"/>
        <end position="100"/>
    </location>
</feature>
<sequence length="1000" mass="112889">MDSEDKTSADVREGNPPAPTKGEEPKPPVESGAKPTDGDPKVSDRPDANKKSAKEKCSKKHSSKGKSGKSNKASSPAESSDDSDSDESDNETSSSSSSDDTQAEAARSKKKRVTKKRQEPQKATKKARAKKQQKKVPKTCEPSESDYDSDSSEADGSDSSDEEGPQMSPADMLKQIQLLLMQQQQQQQQQQPPPHHQQSHQLHHQQPPQSTGGSYAYPSSLNTRVAPPIYDTGLRHNASRARRGGSRLPGRGNLNVGGMDPNLIQQQKDKKKRPKATKLDYKRVDQVWDDTIHNYKLQDTAERTVDAQYDEFIFHVRRTFDWEGKYKTTIVDIKSKLLRECLQDVIGDIKGISLVDDTPKLDPNTLFLYLEDLRLHVKELRKKAKKVSGGDKHERKKARKHTETMRQHLKVLVKYIDKDYADTKNSLYPMLENGLITFDLLWALWKPNTLAYTTTYGSHDEPRVFKVEMAEKHHGLMKGDYYYIEGKYFEYDGKQFGFGSMSEEIGDFRGARKITSLGCYPLKYHKNEERLRKELIERGKKFVSLGGVHYKSHHGMAYYKKKKSIIKVNINGRIMVDPSIHRRINPNYPISMVRPKDQDLLSDDEDSGDESACCGCDSSDAEAEGEVEDKVKFVTKLFQDEKGNVQIVRVPKMDDDEGGGEEKLDKVTSKGEEAKLENGDETPTSGTESTAGSKAKPIPEFSDEEYLIASPVVLGFAFAEKLWLEFTVSGVKEIQWNETAYDSLVLEPKTKDIVKALVESHKYHATESIDDVIQGKGKGLVAVLHGPPGTGKTLTAEGISELLKCPLYMASAGELGTDSRYLESELQKILDICHAWGAILLLDEADVFLEKRNMHDIHRNALVSIFLRQLEYFQGILFLTTNRVETFDDAFQSRIHIALRYDSLDHRAKKAIFKIFIERVRVLEKISLMPFTEEDYNTLARHELNGRQIKNTVRTAQALAVNKGEPLSMSHIRQVLDVQTNFERDLKGGPGYQEAMRSYF</sequence>
<feature type="compositionally biased region" description="Basic residues" evidence="1">
    <location>
        <begin position="57"/>
        <end position="69"/>
    </location>
</feature>
<reference evidence="3" key="1">
    <citation type="journal article" date="2023" name="Mol. Phylogenet. Evol.">
        <title>Genome-scale phylogeny and comparative genomics of the fungal order Sordariales.</title>
        <authorList>
            <person name="Hensen N."/>
            <person name="Bonometti L."/>
            <person name="Westerberg I."/>
            <person name="Brannstrom I.O."/>
            <person name="Guillou S."/>
            <person name="Cros-Aarteil S."/>
            <person name="Calhoun S."/>
            <person name="Haridas S."/>
            <person name="Kuo A."/>
            <person name="Mondo S."/>
            <person name="Pangilinan J."/>
            <person name="Riley R."/>
            <person name="LaButti K."/>
            <person name="Andreopoulos B."/>
            <person name="Lipzen A."/>
            <person name="Chen C."/>
            <person name="Yan M."/>
            <person name="Daum C."/>
            <person name="Ng V."/>
            <person name="Clum A."/>
            <person name="Steindorff A."/>
            <person name="Ohm R.A."/>
            <person name="Martin F."/>
            <person name="Silar P."/>
            <person name="Natvig D.O."/>
            <person name="Lalanne C."/>
            <person name="Gautier V."/>
            <person name="Ament-Velasquez S.L."/>
            <person name="Kruys A."/>
            <person name="Hutchinson M.I."/>
            <person name="Powell A.J."/>
            <person name="Barry K."/>
            <person name="Miller A.N."/>
            <person name="Grigoriev I.V."/>
            <person name="Debuchy R."/>
            <person name="Gladieux P."/>
            <person name="Hiltunen Thoren M."/>
            <person name="Johannesson H."/>
        </authorList>
    </citation>
    <scope>NUCLEOTIDE SEQUENCE</scope>
    <source>
        <strain evidence="3">CBS 103.79</strain>
    </source>
</reference>
<feature type="compositionally biased region" description="Acidic residues" evidence="1">
    <location>
        <begin position="143"/>
        <end position="164"/>
    </location>
</feature>
<feature type="compositionally biased region" description="Polar residues" evidence="1">
    <location>
        <begin position="210"/>
        <end position="223"/>
    </location>
</feature>
<keyword evidence="4" id="KW-1185">Reference proteome</keyword>
<evidence type="ECO:0000313" key="4">
    <source>
        <dbReference type="Proteomes" id="UP001303889"/>
    </source>
</evidence>
<dbReference type="SMART" id="SM00382">
    <property type="entry name" value="AAA"/>
    <property type="match status" value="1"/>
</dbReference>
<feature type="region of interest" description="Disordered" evidence="1">
    <location>
        <begin position="1"/>
        <end position="277"/>
    </location>
</feature>
<dbReference type="EMBL" id="MU855452">
    <property type="protein sequence ID" value="KAK3903393.1"/>
    <property type="molecule type" value="Genomic_DNA"/>
</dbReference>
<feature type="compositionally biased region" description="Basic and acidic residues" evidence="1">
    <location>
        <begin position="1"/>
        <end position="13"/>
    </location>
</feature>
<organism evidence="3 4">
    <name type="scientific">Staphylotrichum tortipilum</name>
    <dbReference type="NCBI Taxonomy" id="2831512"/>
    <lineage>
        <taxon>Eukaryota</taxon>
        <taxon>Fungi</taxon>
        <taxon>Dikarya</taxon>
        <taxon>Ascomycota</taxon>
        <taxon>Pezizomycotina</taxon>
        <taxon>Sordariomycetes</taxon>
        <taxon>Sordariomycetidae</taxon>
        <taxon>Sordariales</taxon>
        <taxon>Chaetomiaceae</taxon>
        <taxon>Staphylotrichum</taxon>
    </lineage>
</organism>
<dbReference type="InterPro" id="IPR054289">
    <property type="entry name" value="DUF7025"/>
</dbReference>
<feature type="compositionally biased region" description="Basic residues" evidence="1">
    <location>
        <begin position="123"/>
        <end position="137"/>
    </location>
</feature>
<dbReference type="Pfam" id="PF22942">
    <property type="entry name" value="DUF7025"/>
    <property type="match status" value="1"/>
</dbReference>
<dbReference type="PANTHER" id="PTHR46411">
    <property type="entry name" value="FAMILY ATPASE, PUTATIVE-RELATED"/>
    <property type="match status" value="1"/>
</dbReference>
<dbReference type="InterPro" id="IPR003959">
    <property type="entry name" value="ATPase_AAA_core"/>
</dbReference>
<protein>
    <recommendedName>
        <fullName evidence="2">AAA+ ATPase domain-containing protein</fullName>
    </recommendedName>
</protein>
<dbReference type="Proteomes" id="UP001303889">
    <property type="component" value="Unassembled WGS sequence"/>
</dbReference>
<feature type="region of interest" description="Disordered" evidence="1">
    <location>
        <begin position="650"/>
        <end position="697"/>
    </location>
</feature>
<dbReference type="Pfam" id="PF00004">
    <property type="entry name" value="AAA"/>
    <property type="match status" value="1"/>
</dbReference>
<dbReference type="Gene3D" id="3.40.50.300">
    <property type="entry name" value="P-loop containing nucleotide triphosphate hydrolases"/>
    <property type="match status" value="1"/>
</dbReference>
<dbReference type="GO" id="GO:0016887">
    <property type="term" value="F:ATP hydrolysis activity"/>
    <property type="evidence" value="ECO:0007669"/>
    <property type="project" value="InterPro"/>
</dbReference>
<evidence type="ECO:0000256" key="1">
    <source>
        <dbReference type="SAM" id="MobiDB-lite"/>
    </source>
</evidence>